<accession>A0A1R4AAP7</accession>
<protein>
    <submittedName>
        <fullName evidence="1">Uncharacterized protein</fullName>
    </submittedName>
</protein>
<name>A0A1R4AAP7_BABMR</name>
<proteinExistence type="predicted"/>
<keyword evidence="2" id="KW-1185">Reference proteome</keyword>
<organism evidence="1 2">
    <name type="scientific">Babesia microti (strain RI)</name>
    <dbReference type="NCBI Taxonomy" id="1133968"/>
    <lineage>
        <taxon>Eukaryota</taxon>
        <taxon>Sar</taxon>
        <taxon>Alveolata</taxon>
        <taxon>Apicomplexa</taxon>
        <taxon>Aconoidasida</taxon>
        <taxon>Piroplasmida</taxon>
        <taxon>Babesiidae</taxon>
        <taxon>Babesia</taxon>
    </lineage>
</organism>
<dbReference type="AlphaFoldDB" id="A0A1R4AAP7"/>
<evidence type="ECO:0000313" key="2">
    <source>
        <dbReference type="Proteomes" id="UP000002899"/>
    </source>
</evidence>
<reference evidence="1 2" key="2">
    <citation type="journal article" date="2013" name="PLoS ONE">
        <title>Whole genome mapping and re-organization of the nuclear and mitochondrial genomes of Babesia microti isolates.</title>
        <authorList>
            <person name="Cornillot E."/>
            <person name="Dassouli A."/>
            <person name="Garg A."/>
            <person name="Pachikara N."/>
            <person name="Randazzo S."/>
            <person name="Depoix D."/>
            <person name="Carcy B."/>
            <person name="Delbecq S."/>
            <person name="Frutos R."/>
            <person name="Silva J.C."/>
            <person name="Sutton R."/>
            <person name="Krause P.J."/>
            <person name="Mamoun C.B."/>
        </authorList>
    </citation>
    <scope>NUCLEOTIDE SEQUENCE [LARGE SCALE GENOMIC DNA]</scope>
    <source>
        <strain evidence="1 2">RI</strain>
    </source>
</reference>
<dbReference type="OrthoDB" id="390891at2759"/>
<dbReference type="KEGG" id="bmic:BMR1_02g03085"/>
<dbReference type="VEuPathDB" id="PiroplasmaDB:BMR1_02g03085"/>
<reference evidence="1 2" key="1">
    <citation type="journal article" date="2012" name="Nucleic Acids Res.">
        <title>Sequencing of the smallest Apicomplexan genome from the human pathogen Babesia microti.</title>
        <authorList>
            <person name="Cornillot E."/>
            <person name="Hadj-Kaddour K."/>
            <person name="Dassouli A."/>
            <person name="Noel B."/>
            <person name="Ranwez V."/>
            <person name="Vacherie B."/>
            <person name="Augagneur Y."/>
            <person name="Bres V."/>
            <person name="Duclos A."/>
            <person name="Randazzo S."/>
            <person name="Carcy B."/>
            <person name="Debierre-Grockiego F."/>
            <person name="Delbecq S."/>
            <person name="Moubri-Menage K."/>
            <person name="Shams-Eldin H."/>
            <person name="Usmani-Brown S."/>
            <person name="Bringaud F."/>
            <person name="Wincker P."/>
            <person name="Vivares C.P."/>
            <person name="Schwarz R.T."/>
            <person name="Schetters T.P."/>
            <person name="Krause P.J."/>
            <person name="Gorenflot A."/>
            <person name="Berry V."/>
            <person name="Barbe V."/>
            <person name="Ben Mamoun C."/>
        </authorList>
    </citation>
    <scope>NUCLEOTIDE SEQUENCE [LARGE SCALE GENOMIC DNA]</scope>
    <source>
        <strain evidence="1 2">RI</strain>
    </source>
</reference>
<dbReference type="RefSeq" id="XP_021338272.1">
    <property type="nucleotide sequence ID" value="XM_021481654.1"/>
</dbReference>
<dbReference type="EMBL" id="FO082872">
    <property type="protein sequence ID" value="SJK86076.1"/>
    <property type="molecule type" value="Genomic_DNA"/>
</dbReference>
<evidence type="ECO:0000313" key="1">
    <source>
        <dbReference type="EMBL" id="SJK86076.1"/>
    </source>
</evidence>
<sequence length="366" mass="41756">MANLDNMAKNLGGYVYEISSETIESRPKRVRKSVKPKITEWNTKKNGNYSRDFELNVESEQWNKYYSDRNLSSTPFYGLSTRGSAVSLFKILNQPKFQLLVDDIIVEVGHGKHPMVDEIRKIFKINNIFIGIEFSPMAIKEAIANRTIKDLKDTQFVMPSNINYYSINGDFDGHVVHSTIGNECLLKKCCAKLIVGRCVLDYITSRLLTSIGSVNWDDDPRVPNSVIAMFNSFTNTLLESVNGNNNAAIVFIEPFDKIKVRDHILTLFKVLCVSSLVEKSDCRYLKLHKIITKDKMGIICYMMIKTQISAENFEEIHDNFTNVTDKILKLDKSQDPDWLLPMKMPSKWSSGEKELFDVLTSFSTGV</sequence>
<reference evidence="1 2" key="3">
    <citation type="journal article" date="2016" name="Sci. Rep.">
        <title>Genome-wide diversity and gene expression profiling of Babesia microti isolates identify polymorphic genes that mediate host-pathogen interactions.</title>
        <authorList>
            <person name="Silva J.C."/>
            <person name="Cornillot E."/>
            <person name="McCracken C."/>
            <person name="Usmani-Brown S."/>
            <person name="Dwivedi A."/>
            <person name="Ifeonu O.O."/>
            <person name="Crabtree J."/>
            <person name="Gotia H.T."/>
            <person name="Virji A.Z."/>
            <person name="Reynes C."/>
            <person name="Colinge J."/>
            <person name="Kumar V."/>
            <person name="Lawres L."/>
            <person name="Pazzi J.E."/>
            <person name="Pablo J.V."/>
            <person name="Hung C."/>
            <person name="Brancato J."/>
            <person name="Kumari P."/>
            <person name="Orvis J."/>
            <person name="Tretina K."/>
            <person name="Chibucos M."/>
            <person name="Ott S."/>
            <person name="Sadzewicz L."/>
            <person name="Sengamalay N."/>
            <person name="Shetty A.C."/>
            <person name="Su Q."/>
            <person name="Tallon L."/>
            <person name="Fraser C.M."/>
            <person name="Frutos R."/>
            <person name="Molina D.M."/>
            <person name="Krause P.J."/>
            <person name="Ben Mamoun C."/>
        </authorList>
    </citation>
    <scope>NUCLEOTIDE SEQUENCE [LARGE SCALE GENOMIC DNA]</scope>
    <source>
        <strain evidence="1 2">RI</strain>
    </source>
</reference>
<dbReference type="GeneID" id="24424398"/>
<dbReference type="Proteomes" id="UP000002899">
    <property type="component" value="Chromosome II"/>
</dbReference>